<gene>
    <name evidence="2" type="ORF">GMA8713_01561</name>
</gene>
<evidence type="ECO:0000256" key="1">
    <source>
        <dbReference type="SAM" id="Phobius"/>
    </source>
</evidence>
<feature type="transmembrane region" description="Helical" evidence="1">
    <location>
        <begin position="86"/>
        <end position="108"/>
    </location>
</feature>
<evidence type="ECO:0000313" key="3">
    <source>
        <dbReference type="Proteomes" id="UP000073601"/>
    </source>
</evidence>
<keyword evidence="3" id="KW-1185">Reference proteome</keyword>
<proteinExistence type="predicted"/>
<dbReference type="Pfam" id="PF20398">
    <property type="entry name" value="DUF6691"/>
    <property type="match status" value="1"/>
</dbReference>
<accession>A0A128F1N6</accession>
<keyword evidence="1" id="KW-1133">Transmembrane helix</keyword>
<dbReference type="OrthoDB" id="9790409at2"/>
<feature type="transmembrane region" description="Helical" evidence="1">
    <location>
        <begin position="114"/>
        <end position="132"/>
    </location>
</feature>
<dbReference type="InterPro" id="IPR046513">
    <property type="entry name" value="DUF6691"/>
</dbReference>
<organism evidence="2 3">
    <name type="scientific">Grimontia marina</name>
    <dbReference type="NCBI Taxonomy" id="646534"/>
    <lineage>
        <taxon>Bacteria</taxon>
        <taxon>Pseudomonadati</taxon>
        <taxon>Pseudomonadota</taxon>
        <taxon>Gammaproteobacteria</taxon>
        <taxon>Vibrionales</taxon>
        <taxon>Vibrionaceae</taxon>
        <taxon>Grimontia</taxon>
    </lineage>
</organism>
<evidence type="ECO:0008006" key="4">
    <source>
        <dbReference type="Google" id="ProtNLM"/>
    </source>
</evidence>
<dbReference type="AlphaFoldDB" id="A0A128F1N6"/>
<dbReference type="EMBL" id="FIZY01000011">
    <property type="protein sequence ID" value="CZF80703.1"/>
    <property type="molecule type" value="Genomic_DNA"/>
</dbReference>
<keyword evidence="1" id="KW-0812">Transmembrane</keyword>
<keyword evidence="1" id="KW-0472">Membrane</keyword>
<name>A0A128F1N6_9GAMM</name>
<protein>
    <recommendedName>
        <fullName evidence="4">YeeE/YedE family protein</fullName>
    </recommendedName>
</protein>
<reference evidence="3" key="1">
    <citation type="submission" date="2016-02" db="EMBL/GenBank/DDBJ databases">
        <authorList>
            <person name="Rodrigo-Torres Lidia"/>
            <person name="Arahal R.David."/>
        </authorList>
    </citation>
    <scope>NUCLEOTIDE SEQUENCE [LARGE SCALE GENOMIC DNA]</scope>
    <source>
        <strain evidence="3">CECT 8713</strain>
    </source>
</reference>
<sequence length="148" mass="15821">MLIRLVSLFSGFLFGLGMMISGMINPARVIGFLDVFGQWDPSLAFVMGGAVLVFAPSYFLFLRHQSKPVLATEFSISNKQQIDKKLVSGSLLFGIGWGMAGICPGPAVTALGSGSGKVLLFVASMALGIYLVNTYSDKKTKLSYQVQG</sequence>
<dbReference type="Proteomes" id="UP000073601">
    <property type="component" value="Unassembled WGS sequence"/>
</dbReference>
<dbReference type="RefSeq" id="WP_062707499.1">
    <property type="nucleotide sequence ID" value="NZ_CAWRCI010000011.1"/>
</dbReference>
<feature type="transmembrane region" description="Helical" evidence="1">
    <location>
        <begin position="42"/>
        <end position="61"/>
    </location>
</feature>
<evidence type="ECO:0000313" key="2">
    <source>
        <dbReference type="EMBL" id="CZF80703.1"/>
    </source>
</evidence>